<evidence type="ECO:0000313" key="3">
    <source>
        <dbReference type="EMBL" id="PRZ12584.1"/>
    </source>
</evidence>
<dbReference type="Proteomes" id="UP000238217">
    <property type="component" value="Unassembled WGS sequence"/>
</dbReference>
<dbReference type="PRINTS" id="PR00111">
    <property type="entry name" value="ABHYDROLASE"/>
</dbReference>
<dbReference type="PANTHER" id="PTHR43798:SF31">
    <property type="entry name" value="AB HYDROLASE SUPERFAMILY PROTEIN YCLE"/>
    <property type="match status" value="1"/>
</dbReference>
<dbReference type="GO" id="GO:0016787">
    <property type="term" value="F:hydrolase activity"/>
    <property type="evidence" value="ECO:0007669"/>
    <property type="project" value="UniProtKB-KW"/>
</dbReference>
<keyword evidence="4" id="KW-1185">Reference proteome</keyword>
<dbReference type="RefSeq" id="WP_106123937.1">
    <property type="nucleotide sequence ID" value="NZ_PVTY01000020.1"/>
</dbReference>
<name>A0A2T0YCT0_9MICC</name>
<accession>A0A2T0YCT0</accession>
<evidence type="ECO:0000256" key="1">
    <source>
        <dbReference type="ARBA" id="ARBA00022801"/>
    </source>
</evidence>
<dbReference type="InterPro" id="IPR000073">
    <property type="entry name" value="AB_hydrolase_1"/>
</dbReference>
<evidence type="ECO:0000313" key="4">
    <source>
        <dbReference type="Proteomes" id="UP000238217"/>
    </source>
</evidence>
<reference evidence="3 4" key="1">
    <citation type="submission" date="2018-03" db="EMBL/GenBank/DDBJ databases">
        <title>Comparative analysis of microorganisms from saline springs in Andes Mountain Range, Colombia.</title>
        <authorList>
            <person name="Rubin E."/>
        </authorList>
    </citation>
    <scope>NUCLEOTIDE SEQUENCE [LARGE SCALE GENOMIC DNA]</scope>
    <source>
        <strain evidence="3 4">CG 35</strain>
    </source>
</reference>
<dbReference type="AlphaFoldDB" id="A0A2T0YCT0"/>
<dbReference type="PANTHER" id="PTHR43798">
    <property type="entry name" value="MONOACYLGLYCEROL LIPASE"/>
    <property type="match status" value="1"/>
</dbReference>
<feature type="domain" description="AB hydrolase-1" evidence="2">
    <location>
        <begin position="27"/>
        <end position="250"/>
    </location>
</feature>
<organism evidence="3 4">
    <name type="scientific">Nesterenkonia sandarakina</name>
    <dbReference type="NCBI Taxonomy" id="272918"/>
    <lineage>
        <taxon>Bacteria</taxon>
        <taxon>Bacillati</taxon>
        <taxon>Actinomycetota</taxon>
        <taxon>Actinomycetes</taxon>
        <taxon>Micrococcales</taxon>
        <taxon>Micrococcaceae</taxon>
        <taxon>Nesterenkonia</taxon>
    </lineage>
</organism>
<dbReference type="GO" id="GO:0016020">
    <property type="term" value="C:membrane"/>
    <property type="evidence" value="ECO:0007669"/>
    <property type="project" value="TreeGrafter"/>
</dbReference>
<dbReference type="InterPro" id="IPR050266">
    <property type="entry name" value="AB_hydrolase_sf"/>
</dbReference>
<dbReference type="Gene3D" id="3.40.50.1820">
    <property type="entry name" value="alpha/beta hydrolase"/>
    <property type="match status" value="1"/>
</dbReference>
<dbReference type="Pfam" id="PF00561">
    <property type="entry name" value="Abhydrolase_1"/>
    <property type="match status" value="1"/>
</dbReference>
<dbReference type="EMBL" id="PVTY01000020">
    <property type="protein sequence ID" value="PRZ12584.1"/>
    <property type="molecule type" value="Genomic_DNA"/>
</dbReference>
<keyword evidence="1" id="KW-0378">Hydrolase</keyword>
<comment type="caution">
    <text evidence="3">The sequence shown here is derived from an EMBL/GenBank/DDBJ whole genome shotgun (WGS) entry which is preliminary data.</text>
</comment>
<sequence length="264" mass="29102">MTPVTKILRRDDVELCVTDYGGDGPDVVLLHGLAGSAREFLPTAEALTGSFRVLLLDQRGHGRSTCRPSDLSRQAFVDDVAHVIETLSLGRSVALVGQSMGAHTALLTASTRPELVERLVMLEGHAAGHATGEESRKIGEYFHSWPSPFPTTEDARTFLGESPLAKAWIEDLEVVSGGLRPRFDPDIMEQAIAAVHVPRWEEWERLDVPTLAIFGEDGMFTEEQISELVRRRPSTQQVVIPRASHDAHLDSHEAWIAVLRESLS</sequence>
<evidence type="ECO:0000259" key="2">
    <source>
        <dbReference type="Pfam" id="PF00561"/>
    </source>
</evidence>
<dbReference type="OrthoDB" id="63519at2"/>
<dbReference type="InterPro" id="IPR029058">
    <property type="entry name" value="AB_hydrolase_fold"/>
</dbReference>
<protein>
    <submittedName>
        <fullName evidence="3">Pimeloyl-ACP methyl ester carboxylesterase</fullName>
    </submittedName>
</protein>
<gene>
    <name evidence="3" type="ORF">BCL67_12028</name>
</gene>
<dbReference type="SUPFAM" id="SSF53474">
    <property type="entry name" value="alpha/beta-Hydrolases"/>
    <property type="match status" value="1"/>
</dbReference>
<proteinExistence type="predicted"/>